<feature type="compositionally biased region" description="Polar residues" evidence="4">
    <location>
        <begin position="121"/>
        <end position="132"/>
    </location>
</feature>
<feature type="domain" description="G-patch" evidence="5">
    <location>
        <begin position="251"/>
        <end position="296"/>
    </location>
</feature>
<evidence type="ECO:0000256" key="4">
    <source>
        <dbReference type="SAM" id="MobiDB-lite"/>
    </source>
</evidence>
<feature type="region of interest" description="Disordered" evidence="4">
    <location>
        <begin position="44"/>
        <end position="81"/>
    </location>
</feature>
<dbReference type="PROSITE" id="PS50174">
    <property type="entry name" value="G_PATCH"/>
    <property type="match status" value="1"/>
</dbReference>
<keyword evidence="2" id="KW-0694">RNA-binding</keyword>
<dbReference type="Pfam" id="PF01585">
    <property type="entry name" value="G-patch"/>
    <property type="match status" value="1"/>
</dbReference>
<gene>
    <name evidence="6" type="ORF">SEPMUDRAFT_152447</name>
</gene>
<evidence type="ECO:0000313" key="7">
    <source>
        <dbReference type="Proteomes" id="UP000016931"/>
    </source>
</evidence>
<reference evidence="6 7" key="1">
    <citation type="journal article" date="2012" name="PLoS Pathog.">
        <title>Diverse lifestyles and strategies of plant pathogenesis encoded in the genomes of eighteen Dothideomycetes fungi.</title>
        <authorList>
            <person name="Ohm R.A."/>
            <person name="Feau N."/>
            <person name="Henrissat B."/>
            <person name="Schoch C.L."/>
            <person name="Horwitz B.A."/>
            <person name="Barry K.W."/>
            <person name="Condon B.J."/>
            <person name="Copeland A.C."/>
            <person name="Dhillon B."/>
            <person name="Glaser F."/>
            <person name="Hesse C.N."/>
            <person name="Kosti I."/>
            <person name="LaButti K."/>
            <person name="Lindquist E.A."/>
            <person name="Lucas S."/>
            <person name="Salamov A.A."/>
            <person name="Bradshaw R.E."/>
            <person name="Ciuffetti L."/>
            <person name="Hamelin R.C."/>
            <person name="Kema G.H.J."/>
            <person name="Lawrence C."/>
            <person name="Scott J.A."/>
            <person name="Spatafora J.W."/>
            <person name="Turgeon B.G."/>
            <person name="de Wit P.J.G.M."/>
            <person name="Zhong S."/>
            <person name="Goodwin S.B."/>
            <person name="Grigoriev I.V."/>
        </authorList>
    </citation>
    <scope>NUCLEOTIDE SEQUENCE [LARGE SCALE GENOMIC DNA]</scope>
    <source>
        <strain evidence="6 7">SO2202</strain>
    </source>
</reference>
<dbReference type="eggNOG" id="KOG0154">
    <property type="taxonomic scope" value="Eukaryota"/>
</dbReference>
<dbReference type="Proteomes" id="UP000016931">
    <property type="component" value="Unassembled WGS sequence"/>
</dbReference>
<organism evidence="6 7">
    <name type="scientific">Sphaerulina musiva (strain SO2202)</name>
    <name type="common">Poplar stem canker fungus</name>
    <name type="synonym">Septoria musiva</name>
    <dbReference type="NCBI Taxonomy" id="692275"/>
    <lineage>
        <taxon>Eukaryota</taxon>
        <taxon>Fungi</taxon>
        <taxon>Dikarya</taxon>
        <taxon>Ascomycota</taxon>
        <taxon>Pezizomycotina</taxon>
        <taxon>Dothideomycetes</taxon>
        <taxon>Dothideomycetidae</taxon>
        <taxon>Mycosphaerellales</taxon>
        <taxon>Mycosphaerellaceae</taxon>
        <taxon>Sphaerulina</taxon>
    </lineage>
</organism>
<feature type="compositionally biased region" description="Basic and acidic residues" evidence="4">
    <location>
        <begin position="103"/>
        <end position="120"/>
    </location>
</feature>
<feature type="region of interest" description="Disordered" evidence="4">
    <location>
        <begin position="293"/>
        <end position="330"/>
    </location>
</feature>
<evidence type="ECO:0000256" key="2">
    <source>
        <dbReference type="ARBA" id="ARBA00022884"/>
    </source>
</evidence>
<dbReference type="PANTHER" id="PTHR13948">
    <property type="entry name" value="RNA-BINDING PROTEIN"/>
    <property type="match status" value="1"/>
</dbReference>
<sequence>MGVFPAVLHGQETLDSKYMFQFKDGTSHRYHDARYYASVLDINMQPPSRSTNVSDAENVKKSKKRSKDPNAGDTLDSSAKKAKVGSSKSLGIVDQWNKKKAELRGEPVERLRSHSPRSEPDTTAQNPPQQSYVFEGQKGGKQRKVCLLCATEIPKQVTAAAHVLGSKLHAANLLDEAKCQKALQKIVEWAGITPDQTVQVRPDAPEKPKVIRDRAKERREQEARTGTTEKLKVSLKDVKKGGPVGKPVDPSYGKGMAMLQKAGWKEGQGLGSGGGISAPIQQISYNAGVGLGHEGSKKGDAVEEATRMTRDDGGFLEKTKEVARQRFERM</sequence>
<proteinExistence type="predicted"/>
<dbReference type="SMART" id="SM00443">
    <property type="entry name" value="G_patch"/>
    <property type="match status" value="1"/>
</dbReference>
<name>M3BPU7_SPHMS</name>
<feature type="compositionally biased region" description="Basic and acidic residues" evidence="4">
    <location>
        <begin position="294"/>
        <end position="330"/>
    </location>
</feature>
<keyword evidence="3" id="KW-0539">Nucleus</keyword>
<dbReference type="GO" id="GO:0000398">
    <property type="term" value="P:mRNA splicing, via spliceosome"/>
    <property type="evidence" value="ECO:0007669"/>
    <property type="project" value="TreeGrafter"/>
</dbReference>
<dbReference type="OrthoDB" id="29221at2759"/>
<accession>M3BPU7</accession>
<dbReference type="PANTHER" id="PTHR13948:SF3">
    <property type="entry name" value="FI21118P1"/>
    <property type="match status" value="1"/>
</dbReference>
<dbReference type="InterPro" id="IPR000467">
    <property type="entry name" value="G_patch_dom"/>
</dbReference>
<dbReference type="GO" id="GO:0003723">
    <property type="term" value="F:RNA binding"/>
    <property type="evidence" value="ECO:0007669"/>
    <property type="project" value="UniProtKB-KW"/>
</dbReference>
<keyword evidence="7" id="KW-1185">Reference proteome</keyword>
<dbReference type="GeneID" id="27904588"/>
<dbReference type="STRING" id="692275.M3BPU7"/>
<dbReference type="AlphaFoldDB" id="M3BPU7"/>
<feature type="region of interest" description="Disordered" evidence="4">
    <location>
        <begin position="103"/>
        <end position="137"/>
    </location>
</feature>
<evidence type="ECO:0000256" key="3">
    <source>
        <dbReference type="ARBA" id="ARBA00023242"/>
    </source>
</evidence>
<dbReference type="EMBL" id="KB456272">
    <property type="protein sequence ID" value="EMF08193.1"/>
    <property type="molecule type" value="Genomic_DNA"/>
</dbReference>
<evidence type="ECO:0000259" key="5">
    <source>
        <dbReference type="PROSITE" id="PS50174"/>
    </source>
</evidence>
<protein>
    <recommendedName>
        <fullName evidence="5">G-patch domain-containing protein</fullName>
    </recommendedName>
</protein>
<evidence type="ECO:0000256" key="1">
    <source>
        <dbReference type="ARBA" id="ARBA00004123"/>
    </source>
</evidence>
<dbReference type="HOGENOM" id="CLU_842408_0_0_1"/>
<comment type="subcellular location">
    <subcellularLocation>
        <location evidence="1">Nucleus</location>
    </subcellularLocation>
</comment>
<dbReference type="RefSeq" id="XP_016756314.1">
    <property type="nucleotide sequence ID" value="XM_016907451.1"/>
</dbReference>
<feature type="compositionally biased region" description="Polar residues" evidence="4">
    <location>
        <begin position="45"/>
        <end position="55"/>
    </location>
</feature>
<evidence type="ECO:0000313" key="6">
    <source>
        <dbReference type="EMBL" id="EMF08193.1"/>
    </source>
</evidence>
<dbReference type="GO" id="GO:0005634">
    <property type="term" value="C:nucleus"/>
    <property type="evidence" value="ECO:0007669"/>
    <property type="project" value="UniProtKB-SubCell"/>
</dbReference>
<dbReference type="OMA" id="AYGQPEK"/>